<name>A0A8J6CQ17_9ROSI</name>
<dbReference type="PANTHER" id="PTHR11439:SF483">
    <property type="entry name" value="PEPTIDE SYNTHASE GLIP-LIKE, PUTATIVE (AFU_ORTHOLOGUE AFUA_3G12920)-RELATED"/>
    <property type="match status" value="1"/>
</dbReference>
<gene>
    <name evidence="1" type="ORF">CXB51_028920</name>
</gene>
<dbReference type="Proteomes" id="UP000701853">
    <property type="component" value="Chromosome 11"/>
</dbReference>
<accession>A0A8J6CQ17</accession>
<dbReference type="EMBL" id="JAHUZN010000011">
    <property type="protein sequence ID" value="KAG8479046.1"/>
    <property type="molecule type" value="Genomic_DNA"/>
</dbReference>
<keyword evidence="2" id="KW-1185">Reference proteome</keyword>
<dbReference type="CDD" id="cd09272">
    <property type="entry name" value="RNase_HI_RT_Ty1"/>
    <property type="match status" value="1"/>
</dbReference>
<sequence length="266" mass="30470">MKDLRVAKKILGIEILKDRKAYKLYLIQKGYIEKALCRFNMHSAKPVSTSLEAHFKFLLALSLQSDDEIDYMSHVPYSSVVGSLMYAMVCLHPDLLYAVSAVSRYMFGRTRDGVIRCVDFHFAGDLDKRISFTRYVFTIGGCVISLKATLQATIVLSVIEIEYMAITEACKEAIWLKRLFGEPSKYLQINIMFCDSQSVIFLTKDQIFHERTKHIDVWSHFVHDIIARGDIIMSKVSTHENPINMMTKSLPITKFEHCLDLVGVHC</sequence>
<organism evidence="1 2">
    <name type="scientific">Gossypium anomalum</name>
    <dbReference type="NCBI Taxonomy" id="47600"/>
    <lineage>
        <taxon>Eukaryota</taxon>
        <taxon>Viridiplantae</taxon>
        <taxon>Streptophyta</taxon>
        <taxon>Embryophyta</taxon>
        <taxon>Tracheophyta</taxon>
        <taxon>Spermatophyta</taxon>
        <taxon>Magnoliopsida</taxon>
        <taxon>eudicotyledons</taxon>
        <taxon>Gunneridae</taxon>
        <taxon>Pentapetalae</taxon>
        <taxon>rosids</taxon>
        <taxon>malvids</taxon>
        <taxon>Malvales</taxon>
        <taxon>Malvaceae</taxon>
        <taxon>Malvoideae</taxon>
        <taxon>Gossypium</taxon>
    </lineage>
</organism>
<proteinExistence type="predicted"/>
<dbReference type="AlphaFoldDB" id="A0A8J6CQ17"/>
<reference evidence="1 2" key="1">
    <citation type="journal article" date="2021" name="bioRxiv">
        <title>The Gossypium anomalum genome as a resource for cotton improvement and evolutionary analysis of hybrid incompatibility.</title>
        <authorList>
            <person name="Grover C.E."/>
            <person name="Yuan D."/>
            <person name="Arick M.A."/>
            <person name="Miller E.R."/>
            <person name="Hu G."/>
            <person name="Peterson D.G."/>
            <person name="Wendel J.F."/>
            <person name="Udall J.A."/>
        </authorList>
    </citation>
    <scope>NUCLEOTIDE SEQUENCE [LARGE SCALE GENOMIC DNA]</scope>
    <source>
        <strain evidence="1">JFW-Udall</strain>
        <tissue evidence="1">Leaf</tissue>
    </source>
</reference>
<evidence type="ECO:0000313" key="2">
    <source>
        <dbReference type="Proteomes" id="UP000701853"/>
    </source>
</evidence>
<dbReference type="OrthoDB" id="418757at2759"/>
<protein>
    <recommendedName>
        <fullName evidence="3">Reverse transcriptase Ty1/copia-type domain-containing protein</fullName>
    </recommendedName>
</protein>
<evidence type="ECO:0008006" key="3">
    <source>
        <dbReference type="Google" id="ProtNLM"/>
    </source>
</evidence>
<comment type="caution">
    <text evidence="1">The sequence shown here is derived from an EMBL/GenBank/DDBJ whole genome shotgun (WGS) entry which is preliminary data.</text>
</comment>
<evidence type="ECO:0000313" key="1">
    <source>
        <dbReference type="EMBL" id="KAG8479046.1"/>
    </source>
</evidence>
<dbReference type="PANTHER" id="PTHR11439">
    <property type="entry name" value="GAG-POL-RELATED RETROTRANSPOSON"/>
    <property type="match status" value="1"/>
</dbReference>